<dbReference type="Gene3D" id="1.20.1250.20">
    <property type="entry name" value="MFS general substrate transporter like domains"/>
    <property type="match status" value="2"/>
</dbReference>
<feature type="transmembrane region" description="Helical" evidence="5">
    <location>
        <begin position="296"/>
        <end position="314"/>
    </location>
</feature>
<dbReference type="InterPro" id="IPR020846">
    <property type="entry name" value="MFS_dom"/>
</dbReference>
<organism evidence="7 8">
    <name type="scientific">Rhodoplanes roseus</name>
    <dbReference type="NCBI Taxonomy" id="29409"/>
    <lineage>
        <taxon>Bacteria</taxon>
        <taxon>Pseudomonadati</taxon>
        <taxon>Pseudomonadota</taxon>
        <taxon>Alphaproteobacteria</taxon>
        <taxon>Hyphomicrobiales</taxon>
        <taxon>Nitrobacteraceae</taxon>
        <taxon>Rhodoplanes</taxon>
    </lineage>
</organism>
<feature type="transmembrane region" description="Helical" evidence="5">
    <location>
        <begin position="84"/>
        <end position="103"/>
    </location>
</feature>
<evidence type="ECO:0000256" key="4">
    <source>
        <dbReference type="SAM" id="MobiDB-lite"/>
    </source>
</evidence>
<dbReference type="InterPro" id="IPR011701">
    <property type="entry name" value="MFS"/>
</dbReference>
<feature type="transmembrane region" description="Helical" evidence="5">
    <location>
        <begin position="458"/>
        <end position="479"/>
    </location>
</feature>
<feature type="transmembrane region" description="Helical" evidence="5">
    <location>
        <begin position="363"/>
        <end position="382"/>
    </location>
</feature>
<dbReference type="Pfam" id="PF07690">
    <property type="entry name" value="MFS_1"/>
    <property type="match status" value="1"/>
</dbReference>
<dbReference type="Proteomes" id="UP000249130">
    <property type="component" value="Unassembled WGS sequence"/>
</dbReference>
<feature type="compositionally biased region" description="Basic residues" evidence="4">
    <location>
        <begin position="1"/>
        <end position="12"/>
    </location>
</feature>
<evidence type="ECO:0000259" key="6">
    <source>
        <dbReference type="PROSITE" id="PS50850"/>
    </source>
</evidence>
<feature type="transmembrane region" description="Helical" evidence="5">
    <location>
        <begin position="123"/>
        <end position="143"/>
    </location>
</feature>
<sequence>MPSKQSARRRRSAGNGGPGWPIRGRAAGQPVRLAPPSRRPADRGACWPVARVPPRVRGRGRLRRGFHMTQPETPSAGPAGGRTLRMTALVATLGAAYAVSQFLRNGIAVLAPTLTVEIGLTAADVALISSVFFFVFVAAQIPLGVAIDRYGPKRIMLVCAVLVVGSTLQFAAATDAAEMLAARALMGIGTSCYLMAPLAFYARSFAPERFAALAGLQLGVGTLGSLLATAPLAFATAAAGWRATFVATAAAMGLVGVLVAVLMRAPPAAPRAGRETVADGLRGVVEVWRQPGVPRLFVMNLTAYSSYALVVGLWGGPYLTHAYGHDLTARGSLLFIPALTQAFGMIVWGGADRLFGGYRTATLTGASATAALLLLLAGAGTLPPLGLWAWLAAFGFCSAFLPVVIAHGRALFPERLIGRGMTLMNMGTMGGGFLSQLLGGLIINLFDSPAGHHPLDAYRAVFLAQFVFCVAGMLVYRAVRDPLH</sequence>
<evidence type="ECO:0000256" key="5">
    <source>
        <dbReference type="SAM" id="Phobius"/>
    </source>
</evidence>
<protein>
    <recommendedName>
        <fullName evidence="6">Major facilitator superfamily (MFS) profile domain-containing protein</fullName>
    </recommendedName>
</protein>
<evidence type="ECO:0000313" key="7">
    <source>
        <dbReference type="EMBL" id="RAI43733.1"/>
    </source>
</evidence>
<feature type="transmembrane region" description="Helical" evidence="5">
    <location>
        <begin position="180"/>
        <end position="201"/>
    </location>
</feature>
<keyword evidence="8" id="KW-1185">Reference proteome</keyword>
<dbReference type="InterPro" id="IPR052952">
    <property type="entry name" value="MFS-Transporter"/>
</dbReference>
<gene>
    <name evidence="7" type="ORF">CH341_12745</name>
</gene>
<dbReference type="PROSITE" id="PS50850">
    <property type="entry name" value="MFS"/>
    <property type="match status" value="1"/>
</dbReference>
<dbReference type="PANTHER" id="PTHR23527:SF1">
    <property type="entry name" value="BLL3282 PROTEIN"/>
    <property type="match status" value="1"/>
</dbReference>
<feature type="transmembrane region" description="Helical" evidence="5">
    <location>
        <begin position="423"/>
        <end position="446"/>
    </location>
</feature>
<feature type="region of interest" description="Disordered" evidence="4">
    <location>
        <begin position="60"/>
        <end position="81"/>
    </location>
</feature>
<keyword evidence="3 5" id="KW-0472">Membrane</keyword>
<keyword evidence="1 5" id="KW-0812">Transmembrane</keyword>
<feature type="transmembrane region" description="Helical" evidence="5">
    <location>
        <begin position="334"/>
        <end position="351"/>
    </location>
</feature>
<evidence type="ECO:0000313" key="8">
    <source>
        <dbReference type="Proteomes" id="UP000249130"/>
    </source>
</evidence>
<dbReference type="EMBL" id="NPEX01000073">
    <property type="protein sequence ID" value="RAI43733.1"/>
    <property type="molecule type" value="Genomic_DNA"/>
</dbReference>
<evidence type="ECO:0000256" key="3">
    <source>
        <dbReference type="ARBA" id="ARBA00023136"/>
    </source>
</evidence>
<feature type="domain" description="Major facilitator superfamily (MFS) profile" evidence="6">
    <location>
        <begin position="84"/>
        <end position="484"/>
    </location>
</feature>
<dbReference type="GO" id="GO:0022857">
    <property type="term" value="F:transmembrane transporter activity"/>
    <property type="evidence" value="ECO:0007669"/>
    <property type="project" value="InterPro"/>
</dbReference>
<evidence type="ECO:0000256" key="1">
    <source>
        <dbReference type="ARBA" id="ARBA00022692"/>
    </source>
</evidence>
<comment type="caution">
    <text evidence="7">The sequence shown here is derived from an EMBL/GenBank/DDBJ whole genome shotgun (WGS) entry which is preliminary data.</text>
</comment>
<name>A0A327L1L5_9BRAD</name>
<dbReference type="SUPFAM" id="SSF103473">
    <property type="entry name" value="MFS general substrate transporter"/>
    <property type="match status" value="1"/>
</dbReference>
<keyword evidence="2 5" id="KW-1133">Transmembrane helix</keyword>
<dbReference type="PANTHER" id="PTHR23527">
    <property type="entry name" value="BLL3282 PROTEIN"/>
    <property type="match status" value="1"/>
</dbReference>
<feature type="transmembrane region" description="Helical" evidence="5">
    <location>
        <begin position="240"/>
        <end position="262"/>
    </location>
</feature>
<feature type="region of interest" description="Disordered" evidence="4">
    <location>
        <begin position="1"/>
        <end position="45"/>
    </location>
</feature>
<feature type="transmembrane region" description="Helical" evidence="5">
    <location>
        <begin position="388"/>
        <end position="411"/>
    </location>
</feature>
<proteinExistence type="predicted"/>
<feature type="transmembrane region" description="Helical" evidence="5">
    <location>
        <begin position="155"/>
        <end position="174"/>
    </location>
</feature>
<accession>A0A327L1L5</accession>
<dbReference type="OrthoDB" id="272777at2"/>
<reference evidence="7 8" key="1">
    <citation type="submission" date="2017-07" db="EMBL/GenBank/DDBJ databases">
        <title>Draft Genome Sequences of Select Purple Nonsulfur Bacteria.</title>
        <authorList>
            <person name="Lasarre B."/>
            <person name="Mckinlay J.B."/>
        </authorList>
    </citation>
    <scope>NUCLEOTIDE SEQUENCE [LARGE SCALE GENOMIC DNA]</scope>
    <source>
        <strain evidence="7 8">DSM 5909</strain>
    </source>
</reference>
<evidence type="ECO:0000256" key="2">
    <source>
        <dbReference type="ARBA" id="ARBA00022989"/>
    </source>
</evidence>
<dbReference type="InterPro" id="IPR036259">
    <property type="entry name" value="MFS_trans_sf"/>
</dbReference>
<dbReference type="AlphaFoldDB" id="A0A327L1L5"/>
<feature type="transmembrane region" description="Helical" evidence="5">
    <location>
        <begin position="213"/>
        <end position="234"/>
    </location>
</feature>